<dbReference type="NCBIfam" id="TIGR01930">
    <property type="entry name" value="AcCoA-C-Actrans"/>
    <property type="match status" value="1"/>
</dbReference>
<feature type="domain" description="Thiolase C-terminal" evidence="9">
    <location>
        <begin position="277"/>
        <end position="401"/>
    </location>
</feature>
<keyword evidence="4 7" id="KW-0012">Acyltransferase</keyword>
<evidence type="ECO:0000256" key="3">
    <source>
        <dbReference type="ARBA" id="ARBA00022679"/>
    </source>
</evidence>
<reference evidence="11" key="1">
    <citation type="submission" date="2016-07" db="EMBL/GenBank/DDBJ databases">
        <title>Frankia sp. NRRL B-16219 Genome sequencing.</title>
        <authorList>
            <person name="Ghodhbane-Gtari F."/>
            <person name="Swanson E."/>
            <person name="Gueddou A."/>
            <person name="Louati M."/>
            <person name="Nouioui I."/>
            <person name="Hezbri K."/>
            <person name="Abebe-Akele F."/>
            <person name="Simpson S."/>
            <person name="Morris K."/>
            <person name="Thomas K."/>
            <person name="Gtari M."/>
            <person name="Tisa L.S."/>
        </authorList>
    </citation>
    <scope>NUCLEOTIDE SEQUENCE [LARGE SCALE GENOMIC DNA]</scope>
    <source>
        <strain evidence="11">NRRL B-16219</strain>
    </source>
</reference>
<dbReference type="CDD" id="cd00751">
    <property type="entry name" value="thiolase"/>
    <property type="match status" value="1"/>
</dbReference>
<name>A0A1S1Q5Q3_9ACTN</name>
<feature type="active site" description="Proton acceptor" evidence="6">
    <location>
        <position position="358"/>
    </location>
</feature>
<dbReference type="InterPro" id="IPR020616">
    <property type="entry name" value="Thiolase_N"/>
</dbReference>
<accession>A0A1S1Q5Q3</accession>
<dbReference type="Proteomes" id="UP000179769">
    <property type="component" value="Unassembled WGS sequence"/>
</dbReference>
<dbReference type="AlphaFoldDB" id="A0A1S1Q5Q3"/>
<comment type="caution">
    <text evidence="10">The sequence shown here is derived from an EMBL/GenBank/DDBJ whole genome shotgun (WGS) entry which is preliminary data.</text>
</comment>
<feature type="active site" description="Acyl-thioester intermediate" evidence="6">
    <location>
        <position position="88"/>
    </location>
</feature>
<sequence>MREAVICEPVRTAVGRYGGALAALSAQALGAAVLRGLLDRTGLRSADIDDVIFGSCYPTMEAPALGRVVALDAGLDVTVAGLQLDRRCGSGVQAVTTAAMQVQTGAADVVIAGGAESMSNAPFYSTRMRRGSGGGDVTLHDALARGRVTAGGANFPVPGGMIETAENLRREYGISRSEQDEFALRSHVRAVDAQAAGRFADEIVSVSVSGRGGSVVVDVDEHPRADASLDTLAALRPIMGRTDPEATVTAGNSSGQNDAASACVVTHPEAARRLGLRPLGRLVSWAVAGVEPARMGIGPVAATAKALERANLKLADIDLIELNEAFAAQVLACTREWGLTTADLDRLNVNGSGISLGHPVAATGGRILATLLHEMERRDARYGLETLCIGGGQGITAIFERVG</sequence>
<dbReference type="PANTHER" id="PTHR18919:SF107">
    <property type="entry name" value="ACETYL-COA ACETYLTRANSFERASE, CYTOSOLIC"/>
    <property type="match status" value="1"/>
</dbReference>
<dbReference type="RefSeq" id="WP_071063249.1">
    <property type="nucleotide sequence ID" value="NZ_MAXA01000202.1"/>
</dbReference>
<evidence type="ECO:0000256" key="1">
    <source>
        <dbReference type="ARBA" id="ARBA00010982"/>
    </source>
</evidence>
<evidence type="ECO:0000256" key="5">
    <source>
        <dbReference type="ARBA" id="ARBA00040529"/>
    </source>
</evidence>
<dbReference type="SUPFAM" id="SSF53901">
    <property type="entry name" value="Thiolase-like"/>
    <property type="match status" value="2"/>
</dbReference>
<dbReference type="NCBIfam" id="NF004853">
    <property type="entry name" value="PRK06205.1"/>
    <property type="match status" value="1"/>
</dbReference>
<dbReference type="EMBL" id="MAXA01000202">
    <property type="protein sequence ID" value="OHV28936.1"/>
    <property type="molecule type" value="Genomic_DNA"/>
</dbReference>
<dbReference type="FunFam" id="3.40.47.10:FF:000010">
    <property type="entry name" value="Acetyl-CoA acetyltransferase (Thiolase)"/>
    <property type="match status" value="1"/>
</dbReference>
<dbReference type="PIRSF" id="PIRSF000429">
    <property type="entry name" value="Ac-CoA_Ac_transf"/>
    <property type="match status" value="1"/>
</dbReference>
<evidence type="ECO:0000313" key="10">
    <source>
        <dbReference type="EMBL" id="OHV28936.1"/>
    </source>
</evidence>
<dbReference type="Pfam" id="PF02803">
    <property type="entry name" value="Thiolase_C"/>
    <property type="match status" value="1"/>
</dbReference>
<organism evidence="10 11">
    <name type="scientific">Parafrankia soli</name>
    <dbReference type="NCBI Taxonomy" id="2599596"/>
    <lineage>
        <taxon>Bacteria</taxon>
        <taxon>Bacillati</taxon>
        <taxon>Actinomycetota</taxon>
        <taxon>Actinomycetes</taxon>
        <taxon>Frankiales</taxon>
        <taxon>Frankiaceae</taxon>
        <taxon>Parafrankia</taxon>
    </lineage>
</organism>
<dbReference type="Gene3D" id="3.40.47.10">
    <property type="match status" value="2"/>
</dbReference>
<evidence type="ECO:0000259" key="8">
    <source>
        <dbReference type="Pfam" id="PF00108"/>
    </source>
</evidence>
<dbReference type="PANTHER" id="PTHR18919">
    <property type="entry name" value="ACETYL-COA C-ACYLTRANSFERASE"/>
    <property type="match status" value="1"/>
</dbReference>
<gene>
    <name evidence="10" type="ORF">BBK14_17580</name>
</gene>
<dbReference type="EC" id="2.3.1.9" evidence="2"/>
<evidence type="ECO:0000256" key="7">
    <source>
        <dbReference type="RuleBase" id="RU003557"/>
    </source>
</evidence>
<feature type="domain" description="Thiolase N-terminal" evidence="8">
    <location>
        <begin position="5"/>
        <end position="266"/>
    </location>
</feature>
<dbReference type="InterPro" id="IPR020617">
    <property type="entry name" value="Thiolase_C"/>
</dbReference>
<keyword evidence="3 7" id="KW-0808">Transferase</keyword>
<evidence type="ECO:0000256" key="4">
    <source>
        <dbReference type="ARBA" id="ARBA00023315"/>
    </source>
</evidence>
<proteinExistence type="inferred from homology"/>
<evidence type="ECO:0000256" key="2">
    <source>
        <dbReference type="ARBA" id="ARBA00012705"/>
    </source>
</evidence>
<comment type="similarity">
    <text evidence="1 7">Belongs to the thiolase-like superfamily. Thiolase family.</text>
</comment>
<feature type="active site" description="Proton acceptor" evidence="6">
    <location>
        <position position="388"/>
    </location>
</feature>
<keyword evidence="11" id="KW-1185">Reference proteome</keyword>
<evidence type="ECO:0000259" key="9">
    <source>
        <dbReference type="Pfam" id="PF02803"/>
    </source>
</evidence>
<dbReference type="InterPro" id="IPR002155">
    <property type="entry name" value="Thiolase"/>
</dbReference>
<evidence type="ECO:0000313" key="11">
    <source>
        <dbReference type="Proteomes" id="UP000179769"/>
    </source>
</evidence>
<dbReference type="Pfam" id="PF00108">
    <property type="entry name" value="Thiolase_N"/>
    <property type="match status" value="1"/>
</dbReference>
<evidence type="ECO:0000256" key="6">
    <source>
        <dbReference type="PIRSR" id="PIRSR000429-1"/>
    </source>
</evidence>
<protein>
    <recommendedName>
        <fullName evidence="5">Probable acetyl-CoA acetyltransferase</fullName>
        <ecNumber evidence="2">2.3.1.9</ecNumber>
    </recommendedName>
</protein>
<dbReference type="OrthoDB" id="9764638at2"/>
<dbReference type="GO" id="GO:0003985">
    <property type="term" value="F:acetyl-CoA C-acetyltransferase activity"/>
    <property type="evidence" value="ECO:0007669"/>
    <property type="project" value="UniProtKB-EC"/>
</dbReference>
<dbReference type="InterPro" id="IPR016039">
    <property type="entry name" value="Thiolase-like"/>
</dbReference>